<dbReference type="Pfam" id="PF12931">
    <property type="entry name" value="TPR_Sec16"/>
    <property type="match status" value="1"/>
</dbReference>
<keyword evidence="4" id="KW-0256">Endoplasmic reticulum</keyword>
<feature type="compositionally biased region" description="Basic and acidic residues" evidence="6">
    <location>
        <begin position="1563"/>
        <end position="1580"/>
    </location>
</feature>
<feature type="region of interest" description="Disordered" evidence="6">
    <location>
        <begin position="1513"/>
        <end position="1589"/>
    </location>
</feature>
<keyword evidence="9" id="KW-1185">Reference proteome</keyword>
<dbReference type="GO" id="GO:0070973">
    <property type="term" value="P:protein localization to endoplasmic reticulum exit site"/>
    <property type="evidence" value="ECO:0007669"/>
    <property type="project" value="TreeGrafter"/>
</dbReference>
<dbReference type="InterPro" id="IPR024298">
    <property type="entry name" value="Sec16_Sec23-bd"/>
</dbReference>
<comment type="subcellular location">
    <subcellularLocation>
        <location evidence="1">Endoplasmic reticulum</location>
    </subcellularLocation>
</comment>
<dbReference type="GO" id="GO:0012507">
    <property type="term" value="C:ER to Golgi transport vesicle membrane"/>
    <property type="evidence" value="ECO:0007669"/>
    <property type="project" value="TreeGrafter"/>
</dbReference>
<evidence type="ECO:0000259" key="7">
    <source>
        <dbReference type="Pfam" id="PF12931"/>
    </source>
</evidence>
<feature type="region of interest" description="Disordered" evidence="6">
    <location>
        <begin position="168"/>
        <end position="242"/>
    </location>
</feature>
<dbReference type="PANTHER" id="PTHR13402">
    <property type="entry name" value="RGPR-RELATED"/>
    <property type="match status" value="1"/>
</dbReference>
<feature type="compositionally biased region" description="Polar residues" evidence="6">
    <location>
        <begin position="168"/>
        <end position="179"/>
    </location>
</feature>
<evidence type="ECO:0000256" key="3">
    <source>
        <dbReference type="ARBA" id="ARBA00022448"/>
    </source>
</evidence>
<feature type="region of interest" description="Disordered" evidence="6">
    <location>
        <begin position="1306"/>
        <end position="1355"/>
    </location>
</feature>
<feature type="region of interest" description="Disordered" evidence="6">
    <location>
        <begin position="630"/>
        <end position="655"/>
    </location>
</feature>
<feature type="region of interest" description="Disordered" evidence="6">
    <location>
        <begin position="1115"/>
        <end position="1148"/>
    </location>
</feature>
<evidence type="ECO:0000256" key="1">
    <source>
        <dbReference type="ARBA" id="ARBA00004240"/>
    </source>
</evidence>
<dbReference type="EMBL" id="KV893439">
    <property type="protein sequence ID" value="OON19291.1"/>
    <property type="molecule type" value="Genomic_DNA"/>
</dbReference>
<keyword evidence="5" id="KW-0931">ER-Golgi transport</keyword>
<feature type="compositionally biased region" description="Basic and acidic residues" evidence="6">
    <location>
        <begin position="1718"/>
        <end position="1729"/>
    </location>
</feature>
<feature type="compositionally biased region" description="Polar residues" evidence="6">
    <location>
        <begin position="1532"/>
        <end position="1554"/>
    </location>
</feature>
<feature type="compositionally biased region" description="Polar residues" evidence="6">
    <location>
        <begin position="1361"/>
        <end position="1375"/>
    </location>
</feature>
<feature type="compositionally biased region" description="Low complexity" evidence="6">
    <location>
        <begin position="187"/>
        <end position="197"/>
    </location>
</feature>
<evidence type="ECO:0000256" key="4">
    <source>
        <dbReference type="ARBA" id="ARBA00022824"/>
    </source>
</evidence>
<dbReference type="Gene3D" id="1.25.40.1030">
    <property type="match status" value="1"/>
</dbReference>
<dbReference type="GO" id="GO:0070971">
    <property type="term" value="C:endoplasmic reticulum exit site"/>
    <property type="evidence" value="ECO:0007669"/>
    <property type="project" value="TreeGrafter"/>
</dbReference>
<feature type="compositionally biased region" description="Low complexity" evidence="6">
    <location>
        <begin position="1306"/>
        <end position="1321"/>
    </location>
</feature>
<feature type="domain" description="Sec16 Sec23-binding" evidence="7">
    <location>
        <begin position="707"/>
        <end position="938"/>
    </location>
</feature>
<evidence type="ECO:0000256" key="6">
    <source>
        <dbReference type="SAM" id="MobiDB-lite"/>
    </source>
</evidence>
<dbReference type="GO" id="GO:0007030">
    <property type="term" value="P:Golgi organization"/>
    <property type="evidence" value="ECO:0007669"/>
    <property type="project" value="TreeGrafter"/>
</dbReference>
<feature type="region of interest" description="Disordered" evidence="6">
    <location>
        <begin position="1691"/>
        <end position="1750"/>
    </location>
</feature>
<organism evidence="8 9">
    <name type="scientific">Opisthorchis viverrini</name>
    <name type="common">Southeast Asian liver fluke</name>
    <dbReference type="NCBI Taxonomy" id="6198"/>
    <lineage>
        <taxon>Eukaryota</taxon>
        <taxon>Metazoa</taxon>
        <taxon>Spiralia</taxon>
        <taxon>Lophotrochozoa</taxon>
        <taxon>Platyhelminthes</taxon>
        <taxon>Trematoda</taxon>
        <taxon>Digenea</taxon>
        <taxon>Opisthorchiida</taxon>
        <taxon>Opisthorchiata</taxon>
        <taxon>Opisthorchiidae</taxon>
        <taxon>Opisthorchis</taxon>
    </lineage>
</organism>
<feature type="region of interest" description="Disordered" evidence="6">
    <location>
        <begin position="298"/>
        <end position="318"/>
    </location>
</feature>
<feature type="compositionally biased region" description="Polar residues" evidence="6">
    <location>
        <begin position="1124"/>
        <end position="1148"/>
    </location>
</feature>
<dbReference type="PANTHER" id="PTHR13402:SF6">
    <property type="entry name" value="SECRETORY 16, ISOFORM I"/>
    <property type="match status" value="1"/>
</dbReference>
<dbReference type="CDD" id="cd09233">
    <property type="entry name" value="ACE1-Sec16-like"/>
    <property type="match status" value="1"/>
</dbReference>
<feature type="non-terminal residue" evidence="8">
    <location>
        <position position="1"/>
    </location>
</feature>
<feature type="compositionally biased region" description="Polar residues" evidence="6">
    <location>
        <begin position="1341"/>
        <end position="1355"/>
    </location>
</feature>
<protein>
    <recommendedName>
        <fullName evidence="7">Sec16 Sec23-binding domain-containing protein</fullName>
    </recommendedName>
</protein>
<dbReference type="Proteomes" id="UP000243686">
    <property type="component" value="Unassembled WGS sequence"/>
</dbReference>
<name>A0A1S8WY01_OPIVI</name>
<feature type="region of interest" description="Disordered" evidence="6">
    <location>
        <begin position="1360"/>
        <end position="1379"/>
    </location>
</feature>
<feature type="region of interest" description="Disordered" evidence="6">
    <location>
        <begin position="997"/>
        <end position="1016"/>
    </location>
</feature>
<evidence type="ECO:0000313" key="8">
    <source>
        <dbReference type="EMBL" id="OON19291.1"/>
    </source>
</evidence>
<dbReference type="GO" id="GO:0016192">
    <property type="term" value="P:vesicle-mediated transport"/>
    <property type="evidence" value="ECO:0007669"/>
    <property type="project" value="UniProtKB-KW"/>
</dbReference>
<feature type="region of interest" description="Disordered" evidence="6">
    <location>
        <begin position="1628"/>
        <end position="1649"/>
    </location>
</feature>
<keyword evidence="3" id="KW-0813">Transport</keyword>
<evidence type="ECO:0000313" key="9">
    <source>
        <dbReference type="Proteomes" id="UP000243686"/>
    </source>
</evidence>
<sequence>HVRINWARVLSATDVTCFQLYEASGVKWTPSILMGMYEISEDSLFSSTMHHYSAGQPGEAFLASQQTGGLNHAPFREHTEPSVFSDTYKMDYSFGQEPQIPQANFAGNSNSGFLSSSFDGVHAEQMTSFHKSFPTTFSTPYGTGVHQDSCNNAVVSTFSDAPQLHTLSVGTEEPQNQKVPDTVESARPSVGRPRGSPRGPPPSTYAKPVGKSSRLTAVDRARAVAKKPQKSQPAAPSGEKTDPFTQWYQMMSQYYSQFYPGYQLPQPPGASINNQPTVTNHPVAETTPRHLSLKAGAVQPSGPSYVRPGPASIQPTPSGTTVTGTFDYASYYYQYYYGMAASQLWPGTQLYTGLQPSGRKTPKLFHTPHIRAYLATPGIVLQAYGRIGVYYLYGTQEYHFTRGVGTHPSSVFYFNLQVLPTRPSDGELARIEMLDLGELASEAVAEAAKRLSEADPSITNLTRLNDLALDREGEQIRDGYSSGASGVGSSGRLSSLQAGAGGDDGEAMRACAAVAVAWDRTEHLLYPGPLNRSSTLKADVLAFLREKLAEMQDRLPIDWESAGLLLTFLEAMVKNNGNVQPSDLVNLLLEGHEPQTSELRTRGATNFSASSMNIGVSLPYSSNRPYLSESLASLSPSQPPSGRQSPQTSGGMHQFNIVGQHTGKAASETGGFVNTQALLRRAAAVAGNLTSNQHSIEAEDQILDRFRELLMHGMPMKALEHACRYHLWGHAFVLGQRIGPTVFDKVMDRFLCRAIPVADPILTLYQLTAGEMPQAVTTTAYGRGTDNGEWRPHLAMILAAESTQPELAQSALERLGDSLLSRRLVYAAHLCYLLMGPLCEHSKTGHGQPVYKLPEKIWLLGIPPGSTDNFADLSASNSLSAATEAIQLTEIYEYAMKLANRNYRLPQLLPFKLVYATRLLDAGLTDKANRYLTAIGNELLLEAADVDFSDGSSVPPVFYSLVANCLRLAEPLQYHPELDGFELTAFGGVSRSLGTPTAGRGNMRFGTPPTPTGASTNWLDRLRELYLGMHNRLRRPHNGSTNLTSRTPTQLQATTIKEEVAPIQHPIHRSAAENPQTTIDNFHFDVPGDPHLYSSSAVGSSSSSHPVSAYLVPAQTHEHRQAHQLESSSPPFNQSPPAVSSLEVSSHTISSANWPPTAYSQAPQGQSQVVRDTTKSLDRVDSGTPVNSQHIQMHYSPNSHLHHQPYQPVRLPDEGCTTHHTNPSSTTPVSYSQMIGGVTSQSSVYNHSDASDTFAPRQHPTPLSVDQPMQNSMFFTPFAPSPPPNTPGSGNTAAFDYFAGLQVGSRSRTVSGGSQSSQTGAPSPPAHGHPQSLTKEKPSNFAVNSTQNDSVTEASSRPVLTFSTTHGPSASQASKPSVPPVVVCDSAVSGDDLDILPEEVFFDEEEIVKGIAVSAVGTDKLTGSSHVCRGRAPRFNGNNSPLRACGSNPPCTTSTFKPPSPFGRCLSVSVKPRIPGLRPSPLPPLPLPVLSIGAVPCDRCECWHSLMSCENDKRVTQTSRSRSDSGGLVSQPRRNSSSFDRPLPNASQQLQTPRHMSGVQRGPIKEEPQSTETKPEDGDHSGMNNQQSKEGWLSNWFGRLKRNGSKNIHLPDDSKPSIVWDDQQKQWIDTSNPHGREPTPPPPPMTSVNLPVNQQSMLNQSAASSSLSNPPIPRVSSRSRYVNVLANQTSGPAASKLDGPLQPPLPPTVFAPHSVSAHQDRVQHEDNLRPNHGHQSLGMDHGYRTGNGNASLVGELHQTIFTLSSEP</sequence>
<feature type="region of interest" description="Disordered" evidence="6">
    <location>
        <begin position="1242"/>
        <end position="1266"/>
    </location>
</feature>
<feature type="compositionally biased region" description="Low complexity" evidence="6">
    <location>
        <begin position="630"/>
        <end position="651"/>
    </location>
</feature>
<gene>
    <name evidence="8" type="ORF">X801_04843</name>
</gene>
<evidence type="ECO:0000256" key="5">
    <source>
        <dbReference type="ARBA" id="ARBA00022892"/>
    </source>
</evidence>
<reference evidence="8 9" key="1">
    <citation type="submission" date="2015-03" db="EMBL/GenBank/DDBJ databases">
        <title>Draft genome of the nematode, Opisthorchis viverrini.</title>
        <authorList>
            <person name="Mitreva M."/>
        </authorList>
    </citation>
    <scope>NUCLEOTIDE SEQUENCE [LARGE SCALE GENOMIC DNA]</scope>
    <source>
        <strain evidence="8">Khon Kaen</strain>
    </source>
</reference>
<feature type="region of interest" description="Disordered" evidence="6">
    <location>
        <begin position="479"/>
        <end position="500"/>
    </location>
</feature>
<proteinExistence type="inferred from homology"/>
<evidence type="ECO:0000256" key="2">
    <source>
        <dbReference type="ARBA" id="ARBA00005927"/>
    </source>
</evidence>
<comment type="similarity">
    <text evidence="2">Belongs to the SEC16 family.</text>
</comment>
<accession>A0A1S8WY01</accession>